<dbReference type="OrthoDB" id="1027207at2"/>
<protein>
    <recommendedName>
        <fullName evidence="1">DUF6268 domain-containing protein</fullName>
    </recommendedName>
</protein>
<dbReference type="Proteomes" id="UP000320643">
    <property type="component" value="Unassembled WGS sequence"/>
</dbReference>
<evidence type="ECO:0000313" key="3">
    <source>
        <dbReference type="Proteomes" id="UP000320643"/>
    </source>
</evidence>
<dbReference type="InterPro" id="IPR046235">
    <property type="entry name" value="DUF6268"/>
</dbReference>
<feature type="domain" description="DUF6268" evidence="1">
    <location>
        <begin position="185"/>
        <end position="339"/>
    </location>
</feature>
<evidence type="ECO:0000313" key="2">
    <source>
        <dbReference type="EMBL" id="TRW27160.1"/>
    </source>
</evidence>
<keyword evidence="3" id="KW-1185">Reference proteome</keyword>
<dbReference type="AlphaFoldDB" id="A0A552V9M1"/>
<name>A0A552V9M1_9FLAO</name>
<dbReference type="RefSeq" id="WP_143371386.1">
    <property type="nucleotide sequence ID" value="NZ_VJVZ01000001.1"/>
</dbReference>
<accession>A0A552V9M1</accession>
<gene>
    <name evidence="2" type="ORF">FMM05_00495</name>
</gene>
<proteinExistence type="predicted"/>
<comment type="caution">
    <text evidence="2">The sequence shown here is derived from an EMBL/GenBank/DDBJ whole genome shotgun (WGS) entry which is preliminary data.</text>
</comment>
<organism evidence="2 3">
    <name type="scientific">Flavobacterium zepuense</name>
    <dbReference type="NCBI Taxonomy" id="2593302"/>
    <lineage>
        <taxon>Bacteria</taxon>
        <taxon>Pseudomonadati</taxon>
        <taxon>Bacteroidota</taxon>
        <taxon>Flavobacteriia</taxon>
        <taxon>Flavobacteriales</taxon>
        <taxon>Flavobacteriaceae</taxon>
        <taxon>Flavobacterium</taxon>
    </lineage>
</organism>
<dbReference type="Pfam" id="PF19783">
    <property type="entry name" value="DUF6268"/>
    <property type="match status" value="1"/>
</dbReference>
<sequence>MFNHNLFISHSPCLAKKTLDRLTALILFTSFLTLPFLANAQSQDSVAKKVIRFNADKFAEQRPFSIDFKQYGNYNFSSNLRDRDLPDGEFTNWSQSTASINLNLLQNRRWLVQINGLYRLISSESRFSTSTPNIQQNYKEDYHYHTEGLNFSYFAKLFGKTVIYTAGFALDGSEKRIERTRGVFSGIVVLKANETTTMSVGIAGTTDPGAQIPIAPIFIYQHKFNDKLTVDLTLPRYAYLRRQMSNNGRLSAGFDLDFNTTFFLYDRDAANTTYQYRQLDGNVGLVYEHILPGSITLTFKTGYRVNPTVRVLEKNSSFNDYTWEAHTDSAPYINIGVSLNPFVKHKK</sequence>
<reference evidence="2 3" key="1">
    <citation type="submission" date="2019-07" db="EMBL/GenBank/DDBJ databases">
        <title>Flavobacterium sp. nov., isolated from glacier ice.</title>
        <authorList>
            <person name="Liu Q."/>
            <person name="Xin Y.-H."/>
        </authorList>
    </citation>
    <scope>NUCLEOTIDE SEQUENCE [LARGE SCALE GENOMIC DNA]</scope>
    <source>
        <strain evidence="2 3">ZT4R6</strain>
    </source>
</reference>
<dbReference type="EMBL" id="VJVZ01000001">
    <property type="protein sequence ID" value="TRW27160.1"/>
    <property type="molecule type" value="Genomic_DNA"/>
</dbReference>
<evidence type="ECO:0000259" key="1">
    <source>
        <dbReference type="Pfam" id="PF19783"/>
    </source>
</evidence>